<evidence type="ECO:0000313" key="1">
    <source>
        <dbReference type="EMBL" id="PIC32304.1"/>
    </source>
</evidence>
<reference evidence="2" key="1">
    <citation type="submission" date="2017-10" db="EMBL/GenBank/DDBJ databases">
        <title>Rapid genome shrinkage in a self-fertile nematode reveals novel sperm competition proteins.</title>
        <authorList>
            <person name="Yin D."/>
            <person name="Schwarz E.M."/>
            <person name="Thomas C.G."/>
            <person name="Felde R.L."/>
            <person name="Korf I.F."/>
            <person name="Cutter A.D."/>
            <person name="Schartner C.M."/>
            <person name="Ralston E.J."/>
            <person name="Meyer B.J."/>
            <person name="Haag E.S."/>
        </authorList>
    </citation>
    <scope>NUCLEOTIDE SEQUENCE [LARGE SCALE GENOMIC DNA]</scope>
    <source>
        <strain evidence="2">JU1422</strain>
    </source>
</reference>
<comment type="caution">
    <text evidence="1">The sequence shown here is derived from an EMBL/GenBank/DDBJ whole genome shotgun (WGS) entry which is preliminary data.</text>
</comment>
<proteinExistence type="predicted"/>
<protein>
    <submittedName>
        <fullName evidence="1">Uncharacterized protein</fullName>
    </submittedName>
</protein>
<sequence length="75" mass="8797">MPVLPPNKNSDFKLWSPICFIQWVYQVIRPRVDEKVITRIAEFQFDGSVVIEFATDVKVKEHLGLNEQQHELLES</sequence>
<name>A0A2G5TYE5_9PELO</name>
<organism evidence="1 2">
    <name type="scientific">Caenorhabditis nigoni</name>
    <dbReference type="NCBI Taxonomy" id="1611254"/>
    <lineage>
        <taxon>Eukaryota</taxon>
        <taxon>Metazoa</taxon>
        <taxon>Ecdysozoa</taxon>
        <taxon>Nematoda</taxon>
        <taxon>Chromadorea</taxon>
        <taxon>Rhabditida</taxon>
        <taxon>Rhabditina</taxon>
        <taxon>Rhabditomorpha</taxon>
        <taxon>Rhabditoidea</taxon>
        <taxon>Rhabditidae</taxon>
        <taxon>Peloderinae</taxon>
        <taxon>Caenorhabditis</taxon>
    </lineage>
</organism>
<evidence type="ECO:0000313" key="2">
    <source>
        <dbReference type="Proteomes" id="UP000230233"/>
    </source>
</evidence>
<accession>A0A2G5TYE5</accession>
<gene>
    <name evidence="1" type="primary">Cnig_chr_IV.g12684</name>
    <name evidence="1" type="ORF">B9Z55_012684</name>
</gene>
<dbReference type="AlphaFoldDB" id="A0A2G5TYE5"/>
<dbReference type="EMBL" id="PDUG01000004">
    <property type="protein sequence ID" value="PIC32304.1"/>
    <property type="molecule type" value="Genomic_DNA"/>
</dbReference>
<dbReference type="Proteomes" id="UP000230233">
    <property type="component" value="Chromosome IV"/>
</dbReference>
<keyword evidence="2" id="KW-1185">Reference proteome</keyword>